<dbReference type="InterPro" id="IPR052036">
    <property type="entry name" value="Hydrolase/PRTase-associated"/>
</dbReference>
<name>A0A7S4MJW3_9STRA</name>
<gene>
    <name evidence="1" type="ORF">OAUR00152_LOCUS10633</name>
</gene>
<dbReference type="PANTHER" id="PTHR31299">
    <property type="entry name" value="ESTERASE, PUTATIVE (AFU_ORTHOLOGUE AFUA_1G05850)-RELATED"/>
    <property type="match status" value="1"/>
</dbReference>
<dbReference type="AlphaFoldDB" id="A0A7S4MJW3"/>
<dbReference type="InterPro" id="IPR007815">
    <property type="entry name" value="Emycin_Estase"/>
</dbReference>
<dbReference type="PANTHER" id="PTHR31299:SF0">
    <property type="entry name" value="ESTERASE, PUTATIVE (AFU_ORTHOLOGUE AFUA_1G05850)-RELATED"/>
    <property type="match status" value="1"/>
</dbReference>
<evidence type="ECO:0000313" key="1">
    <source>
        <dbReference type="EMBL" id="CAE2227253.1"/>
    </source>
</evidence>
<proteinExistence type="predicted"/>
<dbReference type="SUPFAM" id="SSF159501">
    <property type="entry name" value="EreA/ChaN-like"/>
    <property type="match status" value="1"/>
</dbReference>
<dbReference type="Gene3D" id="3.40.1660.10">
    <property type="entry name" value="EreA-like (biosynthetic domain)"/>
    <property type="match status" value="1"/>
</dbReference>
<protein>
    <submittedName>
        <fullName evidence="1">Uncharacterized protein</fullName>
    </submittedName>
</protein>
<sequence length="150" mass="17261">MGFSTHKGTVRAARQWGGRDGVIKLNPSFDGSAEHILHSISRLRRQNGFGYLLRSNSLQNWVRIDETARDALDNELLQRFIGVNYLRSNELRSHYSTGRLSQQYDFILHVDQSNALRVDRTSPGYNQKRTERQRDSRNSISDLALVLSRS</sequence>
<dbReference type="GO" id="GO:0046677">
    <property type="term" value="P:response to antibiotic"/>
    <property type="evidence" value="ECO:0007669"/>
    <property type="project" value="InterPro"/>
</dbReference>
<accession>A0A7S4MJW3</accession>
<organism evidence="1">
    <name type="scientific">Odontella aurita</name>
    <dbReference type="NCBI Taxonomy" id="265563"/>
    <lineage>
        <taxon>Eukaryota</taxon>
        <taxon>Sar</taxon>
        <taxon>Stramenopiles</taxon>
        <taxon>Ochrophyta</taxon>
        <taxon>Bacillariophyta</taxon>
        <taxon>Mediophyceae</taxon>
        <taxon>Biddulphiophycidae</taxon>
        <taxon>Eupodiscales</taxon>
        <taxon>Odontellaceae</taxon>
        <taxon>Odontella</taxon>
    </lineage>
</organism>
<dbReference type="Pfam" id="PF05139">
    <property type="entry name" value="Erythro_esteras"/>
    <property type="match status" value="1"/>
</dbReference>
<reference evidence="1" key="1">
    <citation type="submission" date="2021-01" db="EMBL/GenBank/DDBJ databases">
        <authorList>
            <person name="Corre E."/>
            <person name="Pelletier E."/>
            <person name="Niang G."/>
            <person name="Scheremetjew M."/>
            <person name="Finn R."/>
            <person name="Kale V."/>
            <person name="Holt S."/>
            <person name="Cochrane G."/>
            <person name="Meng A."/>
            <person name="Brown T."/>
            <person name="Cohen L."/>
        </authorList>
    </citation>
    <scope>NUCLEOTIDE SEQUENCE</scope>
    <source>
        <strain evidence="1">Isolate 1302-5</strain>
    </source>
</reference>
<dbReference type="EMBL" id="HBKQ01015637">
    <property type="protein sequence ID" value="CAE2227253.1"/>
    <property type="molecule type" value="Transcribed_RNA"/>
</dbReference>